<protein>
    <submittedName>
        <fullName evidence="1">Uncharacterized protein</fullName>
    </submittedName>
</protein>
<reference evidence="1 2" key="1">
    <citation type="journal article" date="2015" name="Parasit. Vectors">
        <title>Draft genome of the scabies mite.</title>
        <authorList>
            <person name="Rider S.D.Jr."/>
            <person name="Morgan M.S."/>
            <person name="Arlian L.G."/>
        </authorList>
    </citation>
    <scope>NUCLEOTIDE SEQUENCE [LARGE SCALE GENOMIC DNA]</scope>
    <source>
        <strain evidence="1">Arlian Lab</strain>
    </source>
</reference>
<evidence type="ECO:0000313" key="1">
    <source>
        <dbReference type="EMBL" id="KPM11847.1"/>
    </source>
</evidence>
<organism evidence="1 2">
    <name type="scientific">Sarcoptes scabiei</name>
    <name type="common">Itch mite</name>
    <name type="synonym">Acarus scabiei</name>
    <dbReference type="NCBI Taxonomy" id="52283"/>
    <lineage>
        <taxon>Eukaryota</taxon>
        <taxon>Metazoa</taxon>
        <taxon>Ecdysozoa</taxon>
        <taxon>Arthropoda</taxon>
        <taxon>Chelicerata</taxon>
        <taxon>Arachnida</taxon>
        <taxon>Acari</taxon>
        <taxon>Acariformes</taxon>
        <taxon>Sarcoptiformes</taxon>
        <taxon>Astigmata</taxon>
        <taxon>Psoroptidia</taxon>
        <taxon>Sarcoptoidea</taxon>
        <taxon>Sarcoptidae</taxon>
        <taxon>Sarcoptinae</taxon>
        <taxon>Sarcoptes</taxon>
    </lineage>
</organism>
<comment type="caution">
    <text evidence="1">The sequence shown here is derived from an EMBL/GenBank/DDBJ whole genome shotgun (WGS) entry which is preliminary data.</text>
</comment>
<proteinExistence type="predicted"/>
<name>A0A132ALP2_SARSC</name>
<dbReference type="AlphaFoldDB" id="A0A132ALP2"/>
<dbReference type="VEuPathDB" id="VectorBase:SSCA008106"/>
<sequence>MACDRSWCCMSSISSLEATITTSSNTCQSNLANNLYPRIDLHHDRTDDRRSERHANWCRYHSNGCSRLHCVHRMEEQT</sequence>
<dbReference type="EMBL" id="JXLN01018098">
    <property type="protein sequence ID" value="KPM11847.1"/>
    <property type="molecule type" value="Genomic_DNA"/>
</dbReference>
<gene>
    <name evidence="1" type="ORF">QR98_0104230</name>
</gene>
<accession>A0A132ALP2</accession>
<evidence type="ECO:0000313" key="2">
    <source>
        <dbReference type="Proteomes" id="UP000616769"/>
    </source>
</evidence>
<dbReference type="Proteomes" id="UP000616769">
    <property type="component" value="Unassembled WGS sequence"/>
</dbReference>